<organism evidence="2 3">
    <name type="scientific">Loigolactobacillus binensis</name>
    <dbReference type="NCBI Taxonomy" id="2559922"/>
    <lineage>
        <taxon>Bacteria</taxon>
        <taxon>Bacillati</taxon>
        <taxon>Bacillota</taxon>
        <taxon>Bacilli</taxon>
        <taxon>Lactobacillales</taxon>
        <taxon>Lactobacillaceae</taxon>
        <taxon>Loigolactobacillus</taxon>
    </lineage>
</organism>
<accession>A0ABW3EEW9</accession>
<dbReference type="RefSeq" id="WP_137638307.1">
    <property type="nucleotide sequence ID" value="NZ_BJDN01000022.1"/>
</dbReference>
<dbReference type="Proteomes" id="UP001597104">
    <property type="component" value="Unassembled WGS sequence"/>
</dbReference>
<gene>
    <name evidence="2" type="ORF">ACFQZ7_13375</name>
</gene>
<dbReference type="InterPro" id="IPR031927">
    <property type="entry name" value="DUF4767"/>
</dbReference>
<dbReference type="EMBL" id="JBHTIO010000060">
    <property type="protein sequence ID" value="MFD0898707.1"/>
    <property type="molecule type" value="Genomic_DNA"/>
</dbReference>
<comment type="caution">
    <text evidence="2">The sequence shown here is derived from an EMBL/GenBank/DDBJ whole genome shotgun (WGS) entry which is preliminary data.</text>
</comment>
<evidence type="ECO:0000313" key="3">
    <source>
        <dbReference type="Proteomes" id="UP001597104"/>
    </source>
</evidence>
<reference evidence="3" key="1">
    <citation type="journal article" date="2019" name="Int. J. Syst. Evol. Microbiol.">
        <title>The Global Catalogue of Microorganisms (GCM) 10K type strain sequencing project: providing services to taxonomists for standard genome sequencing and annotation.</title>
        <authorList>
            <consortium name="The Broad Institute Genomics Platform"/>
            <consortium name="The Broad Institute Genome Sequencing Center for Infectious Disease"/>
            <person name="Wu L."/>
            <person name="Ma J."/>
        </authorList>
    </citation>
    <scope>NUCLEOTIDE SEQUENCE [LARGE SCALE GENOMIC DNA]</scope>
    <source>
        <strain evidence="3">CCM 8925</strain>
    </source>
</reference>
<evidence type="ECO:0000313" key="2">
    <source>
        <dbReference type="EMBL" id="MFD0898707.1"/>
    </source>
</evidence>
<keyword evidence="3" id="KW-1185">Reference proteome</keyword>
<sequence>MKKTIIYLYILRNGKPDVLVSQDNHRVYNFISSANQTLQTGFDKIADSNTDD</sequence>
<protein>
    <submittedName>
        <fullName evidence="2">DUF4767 domain-containing protein</fullName>
    </submittedName>
</protein>
<evidence type="ECO:0000259" key="1">
    <source>
        <dbReference type="Pfam" id="PF15983"/>
    </source>
</evidence>
<feature type="domain" description="DUF4767" evidence="1">
    <location>
        <begin position="2"/>
        <end position="46"/>
    </location>
</feature>
<name>A0ABW3EEW9_9LACO</name>
<proteinExistence type="predicted"/>
<dbReference type="Pfam" id="PF15983">
    <property type="entry name" value="DUF4767"/>
    <property type="match status" value="1"/>
</dbReference>